<keyword evidence="1" id="KW-0175">Coiled coil</keyword>
<dbReference type="Proteomes" id="UP001139887">
    <property type="component" value="Unassembled WGS sequence"/>
</dbReference>
<protein>
    <submittedName>
        <fullName evidence="2">Uncharacterized protein</fullName>
    </submittedName>
</protein>
<proteinExistence type="predicted"/>
<feature type="coiled-coil region" evidence="1">
    <location>
        <begin position="124"/>
        <end position="151"/>
    </location>
</feature>
<organism evidence="2 3">
    <name type="scientific">Coemansia brasiliensis</name>
    <dbReference type="NCBI Taxonomy" id="2650707"/>
    <lineage>
        <taxon>Eukaryota</taxon>
        <taxon>Fungi</taxon>
        <taxon>Fungi incertae sedis</taxon>
        <taxon>Zoopagomycota</taxon>
        <taxon>Kickxellomycotina</taxon>
        <taxon>Kickxellomycetes</taxon>
        <taxon>Kickxellales</taxon>
        <taxon>Kickxellaceae</taxon>
        <taxon>Coemansia</taxon>
    </lineage>
</organism>
<evidence type="ECO:0000313" key="3">
    <source>
        <dbReference type="Proteomes" id="UP001139887"/>
    </source>
</evidence>
<evidence type="ECO:0000313" key="2">
    <source>
        <dbReference type="EMBL" id="KAJ2847497.1"/>
    </source>
</evidence>
<name>A0A9W8LY62_9FUNG</name>
<gene>
    <name evidence="2" type="ORF">IWW36_003831</name>
</gene>
<dbReference type="OrthoDB" id="5696949at2759"/>
<accession>A0A9W8LY62</accession>
<dbReference type="EMBL" id="JANBUW010000305">
    <property type="protein sequence ID" value="KAJ2847497.1"/>
    <property type="molecule type" value="Genomic_DNA"/>
</dbReference>
<reference evidence="2" key="1">
    <citation type="submission" date="2022-07" db="EMBL/GenBank/DDBJ databases">
        <title>Phylogenomic reconstructions and comparative analyses of Kickxellomycotina fungi.</title>
        <authorList>
            <person name="Reynolds N.K."/>
            <person name="Stajich J.E."/>
            <person name="Barry K."/>
            <person name="Grigoriev I.V."/>
            <person name="Crous P."/>
            <person name="Smith M.E."/>
        </authorList>
    </citation>
    <scope>NUCLEOTIDE SEQUENCE</scope>
    <source>
        <strain evidence="2">NRRL 1566</strain>
    </source>
</reference>
<comment type="caution">
    <text evidence="2">The sequence shown here is derived from an EMBL/GenBank/DDBJ whole genome shotgun (WGS) entry which is preliminary data.</text>
</comment>
<evidence type="ECO:0000256" key="1">
    <source>
        <dbReference type="SAM" id="Coils"/>
    </source>
</evidence>
<keyword evidence="3" id="KW-1185">Reference proteome</keyword>
<sequence>MKITLLKNVTKRMLVVRQHAARTAVSANAACVPKDAHVINVAKSVYVTSSVNIISYTDTSLSKEVIRLTEAYSVAVSQRNADVAAANAATDRGLAIRYNNLIAARPDAGFEKIACKIQFQRQQIAWEKQKALNLQDQLKKLNEASKLAEIKAEYIHESTRLLQEKCDEVSRRHWDISQALYALLKIYNQARTERIRLSQKFY</sequence>
<feature type="non-terminal residue" evidence="2">
    <location>
        <position position="202"/>
    </location>
</feature>
<dbReference type="AlphaFoldDB" id="A0A9W8LY62"/>